<sequence length="128" mass="13900">MDQEKRDKLSELVEELTTSGEPQLNQAKMKEVKKICKYAGSAPWSTCEEVCAGKGAVTLLCPSAFVLRLSQNVTGSCVKELTPNLAEQDGSRKAGQVVRVGGGVDYLWRTTAESSKNEGSEEDLQAFQ</sequence>
<dbReference type="Proteomes" id="UP000829447">
    <property type="component" value="Linkage Group LG7"/>
</dbReference>
<keyword evidence="2" id="KW-1185">Reference proteome</keyword>
<name>A0ACC5WM60_PANGG</name>
<accession>A0ACC5WM60</accession>
<reference evidence="1 2" key="1">
    <citation type="journal article" date="2022" name="bioRxiv">
        <title>An ancient truncated duplication of the anti-Mullerian hormone receptor type 2 gene is a potential conserved master sex determinant in the Pangasiidae catfish family.</title>
        <authorList>
            <person name="Wen M."/>
            <person name="Pan Q."/>
            <person name="Jouanno E."/>
            <person name="Montfort J."/>
            <person name="Zahm M."/>
            <person name="Cabau C."/>
            <person name="Klopp C."/>
            <person name="Iampietro C."/>
            <person name="Roques C."/>
            <person name="Bouchez O."/>
            <person name="Castinel A."/>
            <person name="Donnadieu C."/>
            <person name="Parrinello H."/>
            <person name="Poncet C."/>
            <person name="Belmonte E."/>
            <person name="Gautier V."/>
            <person name="Avarre J.-C."/>
            <person name="Dugue R."/>
            <person name="Gustiano R."/>
            <person name="Ha T.T.T."/>
            <person name="Campet M."/>
            <person name="Sriphairoj K."/>
            <person name="Ribolli J."/>
            <person name="de Almeida F.L."/>
            <person name="Desvignes T."/>
            <person name="Postlethwait J.H."/>
            <person name="Bucao C.F."/>
            <person name="Robinson-Rechavi M."/>
            <person name="Bobe J."/>
            <person name="Herpin A."/>
            <person name="Guiguen Y."/>
        </authorList>
    </citation>
    <scope>NUCLEOTIDE SEQUENCE [LARGE SCALE GENOMIC DNA]</scope>
    <source>
        <strain evidence="1">YG-Dec2019</strain>
    </source>
</reference>
<comment type="caution">
    <text evidence="1">The sequence shown here is derived from an EMBL/GenBank/DDBJ whole genome shotgun (WGS) entry which is preliminary data.</text>
</comment>
<dbReference type="EMBL" id="CM040460">
    <property type="protein sequence ID" value="MCI4379761.1"/>
    <property type="molecule type" value="Genomic_DNA"/>
</dbReference>
<protein>
    <submittedName>
        <fullName evidence="1">Uncharacterized protein</fullName>
    </submittedName>
</protein>
<gene>
    <name evidence="1" type="ORF">PGIGA_G00232030</name>
</gene>
<proteinExistence type="predicted"/>
<evidence type="ECO:0000313" key="1">
    <source>
        <dbReference type="EMBL" id="MCI4379761.1"/>
    </source>
</evidence>
<evidence type="ECO:0000313" key="2">
    <source>
        <dbReference type="Proteomes" id="UP000829447"/>
    </source>
</evidence>
<organism evidence="1 2">
    <name type="scientific">Pangasianodon gigas</name>
    <name type="common">Mekong giant catfish</name>
    <name type="synonym">Pangasius gigas</name>
    <dbReference type="NCBI Taxonomy" id="30993"/>
    <lineage>
        <taxon>Eukaryota</taxon>
        <taxon>Metazoa</taxon>
        <taxon>Chordata</taxon>
        <taxon>Craniata</taxon>
        <taxon>Vertebrata</taxon>
        <taxon>Euteleostomi</taxon>
        <taxon>Actinopterygii</taxon>
        <taxon>Neopterygii</taxon>
        <taxon>Teleostei</taxon>
        <taxon>Ostariophysi</taxon>
        <taxon>Siluriformes</taxon>
        <taxon>Pangasiidae</taxon>
        <taxon>Pangasianodon</taxon>
    </lineage>
</organism>